<dbReference type="Proteomes" id="UP000006695">
    <property type="component" value="Chromosome"/>
</dbReference>
<dbReference type="RefSeq" id="WP_011939591.1">
    <property type="nucleotide sequence ID" value="NC_009483.1"/>
</dbReference>
<gene>
    <name evidence="3" type="ordered locus">Gura_2741</name>
</gene>
<sequence length="559" mass="62469">MSKLTNDQVILNQIIKSKCADSGDEITEPEYFEIYTASEILKDHDLSYDDVKYGIVGDGGDGGIDSIFTLLNGELINEDSDINVNQKKNVIELKIIQSKTSTTFKEVAIVKFRETAEDLFDLSNDPYNYSERYNQELIERVIIFRTVYEKLAASFPKLEISYYYATQGDEVHPNVSGKVQKLESLILALFSGSSFKFEFIGARRLLELTRNIPTTSRTLEIAETPISTEAGSYVCLVSLDKYYDFISDDGALARSIFESNVRDYQGSVVVNTGIKQTLSNTKSEDFWYLNNGVTIITPNAVSAGKKITIEDPQIVNGLQTSHEIYNHFSEAAQLLKDERKILVRIIREENEEARDRIIRATNSQTSIPPASLRSSDEIHRNIEDFLKANGFFYDRKKNFYKNQGKPVSKIISIPYMAQAMMALTLNKPDSARARPSTLINSQTEYKKIFSLDTPIDVYLKVIQIMKAVETYIKPQHCGVDIPRKDITNIKFFVATLVGISVAGTKDGITDALAQVPKIDIPAEVLDNALHKVLDKYTELGGTDQVAKGSTLVGALLGGG</sequence>
<evidence type="ECO:0000313" key="3">
    <source>
        <dbReference type="EMBL" id="ABQ26915.1"/>
    </source>
</evidence>
<dbReference type="OrthoDB" id="9806213at2"/>
<accession>A5G547</accession>
<dbReference type="EMBL" id="CP000698">
    <property type="protein sequence ID" value="ABQ26915.1"/>
    <property type="molecule type" value="Genomic_DNA"/>
</dbReference>
<dbReference type="HOGENOM" id="CLU_026290_1_0_7"/>
<feature type="coiled-coil region" evidence="1">
    <location>
        <begin position="332"/>
        <end position="363"/>
    </location>
</feature>
<organism evidence="3 4">
    <name type="scientific">Geotalea uraniireducens (strain Rf4)</name>
    <name type="common">Geobacter uraniireducens</name>
    <dbReference type="NCBI Taxonomy" id="351605"/>
    <lineage>
        <taxon>Bacteria</taxon>
        <taxon>Pseudomonadati</taxon>
        <taxon>Thermodesulfobacteriota</taxon>
        <taxon>Desulfuromonadia</taxon>
        <taxon>Geobacterales</taxon>
        <taxon>Geobacteraceae</taxon>
        <taxon>Geotalea</taxon>
    </lineage>
</organism>
<evidence type="ECO:0000256" key="1">
    <source>
        <dbReference type="SAM" id="Coils"/>
    </source>
</evidence>
<protein>
    <recommendedName>
        <fullName evidence="2">Abortive phage infection protein C-terminal domain-containing protein</fullName>
    </recommendedName>
</protein>
<dbReference type="STRING" id="351605.Gura_2741"/>
<feature type="domain" description="Abortive phage infection protein C-terminal" evidence="2">
    <location>
        <begin position="257"/>
        <end position="475"/>
    </location>
</feature>
<reference evidence="3 4" key="1">
    <citation type="submission" date="2007-05" db="EMBL/GenBank/DDBJ databases">
        <title>Complete sequence of Geobacter uraniireducens Rf4.</title>
        <authorList>
            <consortium name="US DOE Joint Genome Institute"/>
            <person name="Copeland A."/>
            <person name="Lucas S."/>
            <person name="Lapidus A."/>
            <person name="Barry K."/>
            <person name="Detter J.C."/>
            <person name="Glavina del Rio T."/>
            <person name="Hammon N."/>
            <person name="Israni S."/>
            <person name="Dalin E."/>
            <person name="Tice H."/>
            <person name="Pitluck S."/>
            <person name="Chertkov O."/>
            <person name="Brettin T."/>
            <person name="Bruce D."/>
            <person name="Han C."/>
            <person name="Schmutz J."/>
            <person name="Larimer F."/>
            <person name="Land M."/>
            <person name="Hauser L."/>
            <person name="Kyrpides N."/>
            <person name="Mikhailova N."/>
            <person name="Shelobolina E."/>
            <person name="Aklujkar M."/>
            <person name="Lovley D."/>
            <person name="Richardson P."/>
        </authorList>
    </citation>
    <scope>NUCLEOTIDE SEQUENCE [LARGE SCALE GENOMIC DNA]</scope>
    <source>
        <strain evidence="3 4">Rf4</strain>
    </source>
</reference>
<evidence type="ECO:0000313" key="4">
    <source>
        <dbReference type="Proteomes" id="UP000006695"/>
    </source>
</evidence>
<name>A5G547_GEOUR</name>
<keyword evidence="4" id="KW-1185">Reference proteome</keyword>
<dbReference type="Pfam" id="PF10592">
    <property type="entry name" value="AIPR"/>
    <property type="match status" value="1"/>
</dbReference>
<proteinExistence type="predicted"/>
<keyword evidence="1" id="KW-0175">Coiled coil</keyword>
<dbReference type="InterPro" id="IPR018891">
    <property type="entry name" value="AIPR_C"/>
</dbReference>
<dbReference type="KEGG" id="gur:Gura_2741"/>
<dbReference type="AlphaFoldDB" id="A5G547"/>
<evidence type="ECO:0000259" key="2">
    <source>
        <dbReference type="Pfam" id="PF10592"/>
    </source>
</evidence>